<dbReference type="PANTHER" id="PTHR43884">
    <property type="entry name" value="ACYL-COA DEHYDROGENASE"/>
    <property type="match status" value="1"/>
</dbReference>
<dbReference type="Pfam" id="PF00441">
    <property type="entry name" value="Acyl-CoA_dh_1"/>
    <property type="match status" value="1"/>
</dbReference>
<dbReference type="InterPro" id="IPR009100">
    <property type="entry name" value="AcylCoA_DH/oxidase_NM_dom_sf"/>
</dbReference>
<dbReference type="InterPro" id="IPR037069">
    <property type="entry name" value="AcylCoA_DH/ox_N_sf"/>
</dbReference>
<gene>
    <name evidence="6" type="ORF">GCM10010094_03210</name>
</gene>
<keyword evidence="7" id="KW-1185">Reference proteome</keyword>
<proteinExistence type="inferred from homology"/>
<dbReference type="PANTHER" id="PTHR43884:SF19">
    <property type="entry name" value="ACYL-COA DEHYDROGENASE FADE4-RELATED"/>
    <property type="match status" value="1"/>
</dbReference>
<evidence type="ECO:0000313" key="7">
    <source>
        <dbReference type="Proteomes" id="UP000637788"/>
    </source>
</evidence>
<accession>A0A917V751</accession>
<evidence type="ECO:0000313" key="6">
    <source>
        <dbReference type="EMBL" id="GGK46586.1"/>
    </source>
</evidence>
<dbReference type="InterPro" id="IPR046373">
    <property type="entry name" value="Acyl-CoA_Oxase/DH_mid-dom_sf"/>
</dbReference>
<evidence type="ECO:0000256" key="1">
    <source>
        <dbReference type="ARBA" id="ARBA00001974"/>
    </source>
</evidence>
<sequence>MTDIATRADHLEKLLGDPWDADNPAGFAAVVAADEREETAPAAEAALDEFGLLAEFVPRTLGGRLDRVDDMIELMRSVYRRDPALGLARAGQLLAVVNVWTAGAPEQRRASAELLLDNRRIACAFHELAHGNDIAGNEFAARRLGSELILHGRKESIANLDQADALVILARTDPADGPRSHSQLFLPADMLAPGHVRRLPRFRSVGMRGVRLGGMEVTGLPVPDAVLLGSPGTGVETASRAFQVTRMALPAMSTALLDTALRVTLHHTRRRRLYGREAAAIPMVRTTLAEAFTDLLICEALSRAAARALHLCPESGSVHAPAVKYLVAGVLTDAVQRLSTVMGSEFYRRDGEHAVFQKIARDVRPVGFGHIARAACLSALLPQLPGLLGRARRAAAPAPAALFTDEAELPELDLPGLRLVAGGRDPLAASLGTVLDEDLPTAVRPLVEDHVRGFAALCEAGAALRPRELSITAEVPVRELAARYTVSLAAAVCLGVQRTASAGEFLARPEWLLAALTRLAGVERAIPADLPPAVEDALIEELMDRDDRSLSFGLASRPYA</sequence>
<dbReference type="InterPro" id="IPR036250">
    <property type="entry name" value="AcylCo_DH-like_C"/>
</dbReference>
<keyword evidence="3" id="KW-0285">Flavoprotein</keyword>
<evidence type="ECO:0000256" key="4">
    <source>
        <dbReference type="ARBA" id="ARBA00022827"/>
    </source>
</evidence>
<organism evidence="6 7">
    <name type="scientific">Streptomyces flaveus</name>
    <dbReference type="NCBI Taxonomy" id="66370"/>
    <lineage>
        <taxon>Bacteria</taxon>
        <taxon>Bacillati</taxon>
        <taxon>Actinomycetota</taxon>
        <taxon>Actinomycetes</taxon>
        <taxon>Kitasatosporales</taxon>
        <taxon>Streptomycetaceae</taxon>
        <taxon>Streptomyces</taxon>
        <taxon>Streptomyces aurantiacus group</taxon>
    </lineage>
</organism>
<keyword evidence="4" id="KW-0274">FAD</keyword>
<dbReference type="Gene3D" id="1.10.540.10">
    <property type="entry name" value="Acyl-CoA dehydrogenase/oxidase, N-terminal domain"/>
    <property type="match status" value="1"/>
</dbReference>
<dbReference type="CDD" id="cd00567">
    <property type="entry name" value="ACAD"/>
    <property type="match status" value="1"/>
</dbReference>
<dbReference type="InterPro" id="IPR009075">
    <property type="entry name" value="AcylCo_DH/oxidase_C"/>
</dbReference>
<evidence type="ECO:0000256" key="2">
    <source>
        <dbReference type="ARBA" id="ARBA00009347"/>
    </source>
</evidence>
<dbReference type="SUPFAM" id="SSF56645">
    <property type="entry name" value="Acyl-CoA dehydrogenase NM domain-like"/>
    <property type="match status" value="1"/>
</dbReference>
<dbReference type="Gene3D" id="1.20.140.10">
    <property type="entry name" value="Butyryl-CoA Dehydrogenase, subunit A, domain 3"/>
    <property type="match status" value="1"/>
</dbReference>
<comment type="cofactor">
    <cofactor evidence="1">
        <name>FAD</name>
        <dbReference type="ChEBI" id="CHEBI:57692"/>
    </cofactor>
</comment>
<dbReference type="RefSeq" id="WP_189320080.1">
    <property type="nucleotide sequence ID" value="NZ_BMPQ01000001.1"/>
</dbReference>
<dbReference type="GO" id="GO:0005886">
    <property type="term" value="C:plasma membrane"/>
    <property type="evidence" value="ECO:0007669"/>
    <property type="project" value="TreeGrafter"/>
</dbReference>
<name>A0A917V751_9ACTN</name>
<dbReference type="EMBL" id="BMPQ01000001">
    <property type="protein sequence ID" value="GGK46586.1"/>
    <property type="molecule type" value="Genomic_DNA"/>
</dbReference>
<reference evidence="6" key="2">
    <citation type="submission" date="2020-09" db="EMBL/GenBank/DDBJ databases">
        <authorList>
            <person name="Sun Q."/>
            <person name="Ohkuma M."/>
        </authorList>
    </citation>
    <scope>NUCLEOTIDE SEQUENCE</scope>
    <source>
        <strain evidence="6">JCM 3035</strain>
    </source>
</reference>
<comment type="similarity">
    <text evidence="2">Belongs to the acyl-CoA dehydrogenase family.</text>
</comment>
<protein>
    <submittedName>
        <fullName evidence="6">Acyl-CoA dehydrogenase</fullName>
    </submittedName>
</protein>
<feature type="domain" description="Acyl-CoA dehydrogenase/oxidase C-terminal" evidence="5">
    <location>
        <begin position="232"/>
        <end position="365"/>
    </location>
</feature>
<evidence type="ECO:0000256" key="3">
    <source>
        <dbReference type="ARBA" id="ARBA00022630"/>
    </source>
</evidence>
<comment type="caution">
    <text evidence="6">The sequence shown here is derived from an EMBL/GenBank/DDBJ whole genome shotgun (WGS) entry which is preliminary data.</text>
</comment>
<evidence type="ECO:0000259" key="5">
    <source>
        <dbReference type="Pfam" id="PF00441"/>
    </source>
</evidence>
<dbReference type="SUPFAM" id="SSF47203">
    <property type="entry name" value="Acyl-CoA dehydrogenase C-terminal domain-like"/>
    <property type="match status" value="1"/>
</dbReference>
<dbReference type="Proteomes" id="UP000637788">
    <property type="component" value="Unassembled WGS sequence"/>
</dbReference>
<dbReference type="GO" id="GO:0003995">
    <property type="term" value="F:acyl-CoA dehydrogenase activity"/>
    <property type="evidence" value="ECO:0007669"/>
    <property type="project" value="TreeGrafter"/>
</dbReference>
<dbReference type="GO" id="GO:0050660">
    <property type="term" value="F:flavin adenine dinucleotide binding"/>
    <property type="evidence" value="ECO:0007669"/>
    <property type="project" value="InterPro"/>
</dbReference>
<dbReference type="Gene3D" id="2.40.110.10">
    <property type="entry name" value="Butyryl-CoA Dehydrogenase, subunit A, domain 2"/>
    <property type="match status" value="1"/>
</dbReference>
<dbReference type="AlphaFoldDB" id="A0A917V751"/>
<reference evidence="6" key="1">
    <citation type="journal article" date="2014" name="Int. J. Syst. Evol. Microbiol.">
        <title>Complete genome sequence of Corynebacterium casei LMG S-19264T (=DSM 44701T), isolated from a smear-ripened cheese.</title>
        <authorList>
            <consortium name="US DOE Joint Genome Institute (JGI-PGF)"/>
            <person name="Walter F."/>
            <person name="Albersmeier A."/>
            <person name="Kalinowski J."/>
            <person name="Ruckert C."/>
        </authorList>
    </citation>
    <scope>NUCLEOTIDE SEQUENCE</scope>
    <source>
        <strain evidence="6">JCM 3035</strain>
    </source>
</reference>